<dbReference type="EnsemblProtists" id="EOD14037">
    <property type="protein sequence ID" value="EOD14037"/>
    <property type="gene ID" value="EMIHUDRAFT_211967"/>
</dbReference>
<dbReference type="HOGENOM" id="CLU_793286_0_0_1"/>
<sequence>MSIASLLAVATIAYTSSDLESGSDLYVSTPHGLWLKKCVHAIPENARVHEHADGLMVHLLESGSAYLISHDKECEAEAEGMARQRRETNQWQDDTGFRHEGLLNFTAIYTAPEEYPPDEGQLLYYFIGLENSHGPLTIVQPGQSLHGKTVPTTPGVPINTCLLVCMYRSVTPDAGSERVSNNTCSIELLRPASSGITDPSPLRACSLGRLCYLSIALVHLLYDTAELLSVSYVCAATCAHQHIYTTADGKVEIGMERLAEGPPAKSSFTVPLLKRDWTYAVATLETYKQKDCASTTSRPFHFTDMKLSDSGGPVTPKWFAGMKQTACKGGATIHGPSSVDLYGAKMPESA</sequence>
<dbReference type="RefSeq" id="XP_005766466.1">
    <property type="nucleotide sequence ID" value="XM_005766409.1"/>
</dbReference>
<reference evidence="2" key="1">
    <citation type="journal article" date="2013" name="Nature">
        <title>Pan genome of the phytoplankton Emiliania underpins its global distribution.</title>
        <authorList>
            <person name="Read B.A."/>
            <person name="Kegel J."/>
            <person name="Klute M.J."/>
            <person name="Kuo A."/>
            <person name="Lefebvre S.C."/>
            <person name="Maumus F."/>
            <person name="Mayer C."/>
            <person name="Miller J."/>
            <person name="Monier A."/>
            <person name="Salamov A."/>
            <person name="Young J."/>
            <person name="Aguilar M."/>
            <person name="Claverie J.M."/>
            <person name="Frickenhaus S."/>
            <person name="Gonzalez K."/>
            <person name="Herman E.K."/>
            <person name="Lin Y.C."/>
            <person name="Napier J."/>
            <person name="Ogata H."/>
            <person name="Sarno A.F."/>
            <person name="Shmutz J."/>
            <person name="Schroeder D."/>
            <person name="de Vargas C."/>
            <person name="Verret F."/>
            <person name="von Dassow P."/>
            <person name="Valentin K."/>
            <person name="Van de Peer Y."/>
            <person name="Wheeler G."/>
            <person name="Dacks J.B."/>
            <person name="Delwiche C.F."/>
            <person name="Dyhrman S.T."/>
            <person name="Glockner G."/>
            <person name="John U."/>
            <person name="Richards T."/>
            <person name="Worden A.Z."/>
            <person name="Zhang X."/>
            <person name="Grigoriev I.V."/>
            <person name="Allen A.E."/>
            <person name="Bidle K."/>
            <person name="Borodovsky M."/>
            <person name="Bowler C."/>
            <person name="Brownlee C."/>
            <person name="Cock J.M."/>
            <person name="Elias M."/>
            <person name="Gladyshev V.N."/>
            <person name="Groth M."/>
            <person name="Guda C."/>
            <person name="Hadaegh A."/>
            <person name="Iglesias-Rodriguez M.D."/>
            <person name="Jenkins J."/>
            <person name="Jones B.M."/>
            <person name="Lawson T."/>
            <person name="Leese F."/>
            <person name="Lindquist E."/>
            <person name="Lobanov A."/>
            <person name="Lomsadze A."/>
            <person name="Malik S.B."/>
            <person name="Marsh M.E."/>
            <person name="Mackinder L."/>
            <person name="Mock T."/>
            <person name="Mueller-Roeber B."/>
            <person name="Pagarete A."/>
            <person name="Parker M."/>
            <person name="Probert I."/>
            <person name="Quesneville H."/>
            <person name="Raines C."/>
            <person name="Rensing S.A."/>
            <person name="Riano-Pachon D.M."/>
            <person name="Richier S."/>
            <person name="Rokitta S."/>
            <person name="Shiraiwa Y."/>
            <person name="Soanes D.M."/>
            <person name="van der Giezen M."/>
            <person name="Wahlund T.M."/>
            <person name="Williams B."/>
            <person name="Wilson W."/>
            <person name="Wolfe G."/>
            <person name="Wurch L.L."/>
        </authorList>
    </citation>
    <scope>NUCLEOTIDE SEQUENCE</scope>
</reference>
<evidence type="ECO:0008006" key="3">
    <source>
        <dbReference type="Google" id="ProtNLM"/>
    </source>
</evidence>
<dbReference type="PaxDb" id="2903-EOD14037"/>
<proteinExistence type="predicted"/>
<keyword evidence="2" id="KW-1185">Reference proteome</keyword>
<reference evidence="1" key="2">
    <citation type="submission" date="2024-10" db="UniProtKB">
        <authorList>
            <consortium name="EnsemblProtists"/>
        </authorList>
    </citation>
    <scope>IDENTIFICATION</scope>
</reference>
<name>A0A0D3IS02_EMIH1</name>
<accession>A0A0D3IS02</accession>
<organism evidence="1 2">
    <name type="scientific">Emiliania huxleyi (strain CCMP1516)</name>
    <dbReference type="NCBI Taxonomy" id="280463"/>
    <lineage>
        <taxon>Eukaryota</taxon>
        <taxon>Haptista</taxon>
        <taxon>Haptophyta</taxon>
        <taxon>Prymnesiophyceae</taxon>
        <taxon>Isochrysidales</taxon>
        <taxon>Noelaerhabdaceae</taxon>
        <taxon>Emiliania</taxon>
    </lineage>
</organism>
<evidence type="ECO:0000313" key="2">
    <source>
        <dbReference type="Proteomes" id="UP000013827"/>
    </source>
</evidence>
<dbReference type="GeneID" id="17260178"/>
<dbReference type="KEGG" id="ehx:EMIHUDRAFT_211967"/>
<dbReference type="AlphaFoldDB" id="A0A0D3IS02"/>
<dbReference type="OMA" id="HAIPENA"/>
<protein>
    <recommendedName>
        <fullName evidence="3">Copper type II ascorbate-dependent monooxygenase C-terminal domain-containing protein</fullName>
    </recommendedName>
</protein>
<dbReference type="Proteomes" id="UP000013827">
    <property type="component" value="Unassembled WGS sequence"/>
</dbReference>
<evidence type="ECO:0000313" key="1">
    <source>
        <dbReference type="EnsemblProtists" id="EOD14037"/>
    </source>
</evidence>